<proteinExistence type="predicted"/>
<reference evidence="1" key="1">
    <citation type="submission" date="2017-12" db="EMBL/GenBank/DDBJ databases">
        <title>Genomics of Macrococcus caseolyticus.</title>
        <authorList>
            <person name="MacFadyen A.C."/>
            <person name="Paterson G.K."/>
        </authorList>
    </citation>
    <scope>NUCLEOTIDE SEQUENCE</scope>
    <source>
        <strain evidence="1">5459_5_49</strain>
    </source>
</reference>
<dbReference type="EMBL" id="PIWU01000001">
    <property type="protein sequence ID" value="PKE57524.1"/>
    <property type="molecule type" value="Genomic_DNA"/>
</dbReference>
<sequence>MTKFSKTLTSLREKKGYSLETLTSELNKKSPENIKFSRASLNRWEKGETSPSLDHAKVLAKFFGVTLDQLGGFEEITYMPEVETIAAHIDDDVTEEELEEILAYIEMKRSLRRNRNK</sequence>
<protein>
    <submittedName>
        <fullName evidence="1">XRE family transcriptional regulator</fullName>
    </submittedName>
</protein>
<organism evidence="1 2">
    <name type="scientific">Macrococcoides caseolyticum</name>
    <dbReference type="NCBI Taxonomy" id="69966"/>
    <lineage>
        <taxon>Bacteria</taxon>
        <taxon>Bacillati</taxon>
        <taxon>Bacillota</taxon>
        <taxon>Bacilli</taxon>
        <taxon>Bacillales</taxon>
        <taxon>Staphylococcaceae</taxon>
        <taxon>Macrococcoides</taxon>
    </lineage>
</organism>
<name>A0ACC9MVB4_9STAP</name>
<gene>
    <name evidence="1" type="ORF">CW682_00210</name>
</gene>
<keyword evidence="2" id="KW-1185">Reference proteome</keyword>
<evidence type="ECO:0000313" key="2">
    <source>
        <dbReference type="Proteomes" id="UP000233606"/>
    </source>
</evidence>
<comment type="caution">
    <text evidence="1">The sequence shown here is derived from an EMBL/GenBank/DDBJ whole genome shotgun (WGS) entry which is preliminary data.</text>
</comment>
<evidence type="ECO:0000313" key="1">
    <source>
        <dbReference type="EMBL" id="PKE57524.1"/>
    </source>
</evidence>
<accession>A0ACC9MVB4</accession>
<dbReference type="Proteomes" id="UP000233606">
    <property type="component" value="Unassembled WGS sequence"/>
</dbReference>